<dbReference type="InterPro" id="IPR050439">
    <property type="entry name" value="ADAMTS_ADAMTS-like"/>
</dbReference>
<evidence type="ECO:0000256" key="3">
    <source>
        <dbReference type="ARBA" id="ARBA00022729"/>
    </source>
</evidence>
<dbReference type="InterPro" id="IPR000884">
    <property type="entry name" value="TSP1_rpt"/>
</dbReference>
<comment type="caution">
    <text evidence="5">The sequence shown here is derived from an EMBL/GenBank/DDBJ whole genome shotgun (WGS) entry which is preliminary data.</text>
</comment>
<dbReference type="AlphaFoldDB" id="A0A8J2LCX6"/>
<sequence length="126" mass="13596">SVGCDLKLGSPKKVDECGVCGGDGSTCSTPVYRWEVLPSTPCSANCGGGQQGVKIICRNSLTNERVDGLLCNSQQKPYRLFQTCNNHPCQPMWKTGEWSECSKTCGGGLIIRKVMCVQAKNGTEFQ</sequence>
<dbReference type="PROSITE" id="PS50092">
    <property type="entry name" value="TSP1"/>
    <property type="match status" value="1"/>
</dbReference>
<keyword evidence="3" id="KW-0732">Signal</keyword>
<comment type="subcellular location">
    <subcellularLocation>
        <location evidence="1">Secreted</location>
    </subcellularLocation>
</comment>
<evidence type="ECO:0000256" key="4">
    <source>
        <dbReference type="ARBA" id="ARBA00022737"/>
    </source>
</evidence>
<dbReference type="FunFam" id="2.20.100.10:FF:000005">
    <property type="entry name" value="ADAM metallopeptidase with thrombospondin type 1 motif 9"/>
    <property type="match status" value="1"/>
</dbReference>
<dbReference type="Proteomes" id="UP000708208">
    <property type="component" value="Unassembled WGS sequence"/>
</dbReference>
<dbReference type="EMBL" id="CAJVCH010561131">
    <property type="protein sequence ID" value="CAG7831610.1"/>
    <property type="molecule type" value="Genomic_DNA"/>
</dbReference>
<organism evidence="5 6">
    <name type="scientific">Allacma fusca</name>
    <dbReference type="NCBI Taxonomy" id="39272"/>
    <lineage>
        <taxon>Eukaryota</taxon>
        <taxon>Metazoa</taxon>
        <taxon>Ecdysozoa</taxon>
        <taxon>Arthropoda</taxon>
        <taxon>Hexapoda</taxon>
        <taxon>Collembola</taxon>
        <taxon>Symphypleona</taxon>
        <taxon>Sminthuridae</taxon>
        <taxon>Allacma</taxon>
    </lineage>
</organism>
<evidence type="ECO:0000313" key="5">
    <source>
        <dbReference type="EMBL" id="CAG7831610.1"/>
    </source>
</evidence>
<evidence type="ECO:0000256" key="1">
    <source>
        <dbReference type="ARBA" id="ARBA00004613"/>
    </source>
</evidence>
<reference evidence="5" key="1">
    <citation type="submission" date="2021-06" db="EMBL/GenBank/DDBJ databases">
        <authorList>
            <person name="Hodson N. C."/>
            <person name="Mongue J. A."/>
            <person name="Jaron S. K."/>
        </authorList>
    </citation>
    <scope>NUCLEOTIDE SEQUENCE</scope>
</reference>
<proteinExistence type="predicted"/>
<protein>
    <submittedName>
        <fullName evidence="5">Uncharacterized protein</fullName>
    </submittedName>
</protein>
<evidence type="ECO:0000256" key="2">
    <source>
        <dbReference type="ARBA" id="ARBA00022525"/>
    </source>
</evidence>
<dbReference type="Pfam" id="PF19030">
    <property type="entry name" value="TSP1_ADAMTS"/>
    <property type="match status" value="2"/>
</dbReference>
<dbReference type="PANTHER" id="PTHR13723:SF281">
    <property type="entry name" value="PAPILIN"/>
    <property type="match status" value="1"/>
</dbReference>
<accession>A0A8J2LCX6</accession>
<keyword evidence="2" id="KW-0964">Secreted</keyword>
<dbReference type="GO" id="GO:0030198">
    <property type="term" value="P:extracellular matrix organization"/>
    <property type="evidence" value="ECO:0007669"/>
    <property type="project" value="TreeGrafter"/>
</dbReference>
<dbReference type="GO" id="GO:0004222">
    <property type="term" value="F:metalloendopeptidase activity"/>
    <property type="evidence" value="ECO:0007669"/>
    <property type="project" value="TreeGrafter"/>
</dbReference>
<dbReference type="OrthoDB" id="5948003at2759"/>
<dbReference type="GO" id="GO:0005576">
    <property type="term" value="C:extracellular region"/>
    <property type="evidence" value="ECO:0007669"/>
    <property type="project" value="UniProtKB-SubCell"/>
</dbReference>
<keyword evidence="6" id="KW-1185">Reference proteome</keyword>
<feature type="non-terminal residue" evidence="5">
    <location>
        <position position="1"/>
    </location>
</feature>
<dbReference type="GO" id="GO:0031012">
    <property type="term" value="C:extracellular matrix"/>
    <property type="evidence" value="ECO:0007669"/>
    <property type="project" value="TreeGrafter"/>
</dbReference>
<feature type="non-terminal residue" evidence="5">
    <location>
        <position position="126"/>
    </location>
</feature>
<evidence type="ECO:0000313" key="6">
    <source>
        <dbReference type="Proteomes" id="UP000708208"/>
    </source>
</evidence>
<keyword evidence="4" id="KW-0677">Repeat</keyword>
<dbReference type="GO" id="GO:0006508">
    <property type="term" value="P:proteolysis"/>
    <property type="evidence" value="ECO:0007669"/>
    <property type="project" value="TreeGrafter"/>
</dbReference>
<name>A0A8J2LCX6_9HEXA</name>
<dbReference type="PANTHER" id="PTHR13723">
    <property type="entry name" value="ADAMTS A DISINTEGRIN AND METALLOPROTEASE WITH THROMBOSPONDIN MOTIFS PROTEASE"/>
    <property type="match status" value="1"/>
</dbReference>
<gene>
    <name evidence="5" type="ORF">AFUS01_LOCUS41346</name>
</gene>